<dbReference type="Pfam" id="PF01381">
    <property type="entry name" value="HTH_3"/>
    <property type="match status" value="1"/>
</dbReference>
<dbReference type="Proteomes" id="UP000036908">
    <property type="component" value="Unassembled WGS sequence"/>
</dbReference>
<dbReference type="PROSITE" id="PS50943">
    <property type="entry name" value="HTH_CROC1"/>
    <property type="match status" value="1"/>
</dbReference>
<dbReference type="InterPro" id="IPR010982">
    <property type="entry name" value="Lambda_DNA-bd_dom_sf"/>
</dbReference>
<protein>
    <submittedName>
        <fullName evidence="2">Transcriptional regulator</fullName>
    </submittedName>
</protein>
<evidence type="ECO:0000313" key="2">
    <source>
        <dbReference type="EMBL" id="KOF03914.1"/>
    </source>
</evidence>
<evidence type="ECO:0000259" key="1">
    <source>
        <dbReference type="PROSITE" id="PS50943"/>
    </source>
</evidence>
<name>A0A0L8ANJ9_9BACT</name>
<dbReference type="CDD" id="cd00093">
    <property type="entry name" value="HTH_XRE"/>
    <property type="match status" value="1"/>
</dbReference>
<dbReference type="InterPro" id="IPR001387">
    <property type="entry name" value="Cro/C1-type_HTH"/>
</dbReference>
<dbReference type="RefSeq" id="WP_053222131.1">
    <property type="nucleotide sequence ID" value="NZ_JSVA01000004.1"/>
</dbReference>
<dbReference type="PATRIC" id="fig|1566026.4.peg.2276"/>
<dbReference type="SUPFAM" id="SSF47413">
    <property type="entry name" value="lambda repressor-like DNA-binding domains"/>
    <property type="match status" value="1"/>
</dbReference>
<gene>
    <name evidence="2" type="ORF">OB69_02565</name>
</gene>
<keyword evidence="3" id="KW-1185">Reference proteome</keyword>
<dbReference type="SMART" id="SM00530">
    <property type="entry name" value="HTH_XRE"/>
    <property type="match status" value="1"/>
</dbReference>
<evidence type="ECO:0000313" key="3">
    <source>
        <dbReference type="Proteomes" id="UP000036908"/>
    </source>
</evidence>
<sequence length="64" mass="7397">MNKIKAVLREQGRTQAWLSEKIEKSYVVTTNYVNNKTQPSLHVLYKIAEVLDIDVRELLVPSKP</sequence>
<dbReference type="GO" id="GO:0003677">
    <property type="term" value="F:DNA binding"/>
    <property type="evidence" value="ECO:0007669"/>
    <property type="project" value="InterPro"/>
</dbReference>
<dbReference type="OrthoDB" id="7865033at2"/>
<reference evidence="3" key="1">
    <citation type="submission" date="2014-11" db="EMBL/GenBank/DDBJ databases">
        <title>Genome sequencing of Roseivirga sp. D-25.</title>
        <authorList>
            <person name="Selvaratnam C."/>
            <person name="Thevarajoo S."/>
            <person name="Goh K.M."/>
            <person name="Eee R."/>
            <person name="Chan K.-G."/>
            <person name="Chong C.S."/>
        </authorList>
    </citation>
    <scope>NUCLEOTIDE SEQUENCE [LARGE SCALE GENOMIC DNA]</scope>
    <source>
        <strain evidence="3">D-25</strain>
    </source>
</reference>
<dbReference type="Gene3D" id="1.10.260.40">
    <property type="entry name" value="lambda repressor-like DNA-binding domains"/>
    <property type="match status" value="1"/>
</dbReference>
<dbReference type="AlphaFoldDB" id="A0A0L8ANJ9"/>
<dbReference type="EMBL" id="JSVA01000004">
    <property type="protein sequence ID" value="KOF03914.1"/>
    <property type="molecule type" value="Genomic_DNA"/>
</dbReference>
<organism evidence="2 3">
    <name type="scientific">Roseivirga seohaensis subsp. aquiponti</name>
    <dbReference type="NCBI Taxonomy" id="1566026"/>
    <lineage>
        <taxon>Bacteria</taxon>
        <taxon>Pseudomonadati</taxon>
        <taxon>Bacteroidota</taxon>
        <taxon>Cytophagia</taxon>
        <taxon>Cytophagales</taxon>
        <taxon>Roseivirgaceae</taxon>
        <taxon>Roseivirga</taxon>
    </lineage>
</organism>
<proteinExistence type="predicted"/>
<comment type="caution">
    <text evidence="2">The sequence shown here is derived from an EMBL/GenBank/DDBJ whole genome shotgun (WGS) entry which is preliminary data.</text>
</comment>
<feature type="domain" description="HTH cro/C1-type" evidence="1">
    <location>
        <begin position="4"/>
        <end position="58"/>
    </location>
</feature>
<accession>A0A0L8ANJ9</accession>